<keyword evidence="5" id="KW-1185">Reference proteome</keyword>
<dbReference type="InterPro" id="IPR045079">
    <property type="entry name" value="Oxoprolinase-like"/>
</dbReference>
<dbReference type="GO" id="GO:0006749">
    <property type="term" value="P:glutathione metabolic process"/>
    <property type="evidence" value="ECO:0007669"/>
    <property type="project" value="TreeGrafter"/>
</dbReference>
<evidence type="ECO:0000259" key="2">
    <source>
        <dbReference type="Pfam" id="PF05378"/>
    </source>
</evidence>
<protein>
    <submittedName>
        <fullName evidence="4">N-methylhydantoinase A</fullName>
    </submittedName>
</protein>
<evidence type="ECO:0000313" key="4">
    <source>
        <dbReference type="EMBL" id="SDY78744.1"/>
    </source>
</evidence>
<evidence type="ECO:0000259" key="3">
    <source>
        <dbReference type="Pfam" id="PF19278"/>
    </source>
</evidence>
<gene>
    <name evidence="4" type="ORF">SAMN05216554_1518</name>
</gene>
<name>A0A1H3MQH6_9MICO</name>
<organism evidence="4 5">
    <name type="scientific">Herbiconiux ginsengi</name>
    <dbReference type="NCBI Taxonomy" id="381665"/>
    <lineage>
        <taxon>Bacteria</taxon>
        <taxon>Bacillati</taxon>
        <taxon>Actinomycetota</taxon>
        <taxon>Actinomycetes</taxon>
        <taxon>Micrococcales</taxon>
        <taxon>Microbacteriaceae</taxon>
        <taxon>Herbiconiux</taxon>
    </lineage>
</organism>
<dbReference type="AlphaFoldDB" id="A0A1H3MQH6"/>
<dbReference type="InterPro" id="IPR008040">
    <property type="entry name" value="Hydant_A_N"/>
</dbReference>
<evidence type="ECO:0000259" key="1">
    <source>
        <dbReference type="Pfam" id="PF01968"/>
    </source>
</evidence>
<proteinExistence type="predicted"/>
<reference evidence="4 5" key="1">
    <citation type="submission" date="2016-10" db="EMBL/GenBank/DDBJ databases">
        <authorList>
            <person name="de Groot N.N."/>
        </authorList>
    </citation>
    <scope>NUCLEOTIDE SEQUENCE [LARGE SCALE GENOMIC DNA]</scope>
    <source>
        <strain evidence="4 5">CGMCC 4.3491</strain>
    </source>
</reference>
<accession>A0A1H3MQH6</accession>
<dbReference type="InterPro" id="IPR049517">
    <property type="entry name" value="ACX-like_C"/>
</dbReference>
<dbReference type="GO" id="GO:0005829">
    <property type="term" value="C:cytosol"/>
    <property type="evidence" value="ECO:0007669"/>
    <property type="project" value="TreeGrafter"/>
</dbReference>
<dbReference type="STRING" id="381665.SAMN05216554_1518"/>
<feature type="domain" description="Acetophenone carboxylase-like C-terminal" evidence="3">
    <location>
        <begin position="534"/>
        <end position="699"/>
    </location>
</feature>
<feature type="domain" description="Hydantoinase/oxoprolinase N-terminal" evidence="2">
    <location>
        <begin position="15"/>
        <end position="202"/>
    </location>
</feature>
<dbReference type="PANTHER" id="PTHR11365">
    <property type="entry name" value="5-OXOPROLINASE RELATED"/>
    <property type="match status" value="1"/>
</dbReference>
<sequence>MHSSTKSSTPTRYMIGTDIGGTFTDLVLLEAGRQPRLFKSPTTPHDRSEGVLNALGLAADAVGRPVAEFIEDVVYFAHGTTAATNALIERKGAKTGLLTTSGFGDTMLIQRSMTSWVGVGAATGHYSIRENPVPLVSRADTREITERVDSAGTALVALNEQEVRSALRALRAEGVTALAVSFLWSFLNPDHELDVQRIVAEEWPEVYLTVSHEVAPVIGEYERTATAVINSYLGPVIRDYMSNLEGRLRAEGFVGDFSVMDSGGGVMRATDAAGRSVSLLTSGPAGGVLATTSAASRLGYANVITSDMGGTSFDVGLIIDGEPLVERKSEIGNYHLSIPRIKVTAIGAGGGSIAGVDEVGALVVGPESAGSMPGPACYARGGTRPTVTDADVVLGIIDPAYFLGGRMPLDVDLAREAIRAHIADPLGMTVEEAALGIRTVADNQMADLLRRVTVEQGRDPRDFVVFAYGGAGPTHASSYTSAAGISTLVIPPTSTVHSAFGAVTADRFRALQATDLQRTPPGESDPAAFIDLERLNGSLDELQAKVHADLDENVEAVFARSVHLKFRRQTHELPVALPAGPVTLDVMRDVVDAFLATYERLYGKGTAIRAAGVEINTLRVEGRVAVGVATGGETPAPSVAASPIGSRTVTFAGRGSLEVPVYRGEEVGPGSEIAGPAILEFAGTTVVIEPDQDLIVDQYSNVIVNCEGKK</sequence>
<dbReference type="Proteomes" id="UP000198891">
    <property type="component" value="Unassembled WGS sequence"/>
</dbReference>
<dbReference type="Pfam" id="PF19278">
    <property type="entry name" value="Hydant_A_C"/>
    <property type="match status" value="1"/>
</dbReference>
<feature type="domain" description="Hydantoinase A/oxoprolinase" evidence="1">
    <location>
        <begin position="223"/>
        <end position="506"/>
    </location>
</feature>
<dbReference type="Pfam" id="PF05378">
    <property type="entry name" value="Hydant_A_N"/>
    <property type="match status" value="1"/>
</dbReference>
<dbReference type="GO" id="GO:0017168">
    <property type="term" value="F:5-oxoprolinase (ATP-hydrolyzing) activity"/>
    <property type="evidence" value="ECO:0007669"/>
    <property type="project" value="TreeGrafter"/>
</dbReference>
<dbReference type="Pfam" id="PF01968">
    <property type="entry name" value="Hydantoinase_A"/>
    <property type="match status" value="1"/>
</dbReference>
<dbReference type="RefSeq" id="WP_092550878.1">
    <property type="nucleotide sequence ID" value="NZ_FNPZ01000001.1"/>
</dbReference>
<evidence type="ECO:0000313" key="5">
    <source>
        <dbReference type="Proteomes" id="UP000198891"/>
    </source>
</evidence>
<dbReference type="PANTHER" id="PTHR11365:SF23">
    <property type="entry name" value="HYPOTHETICAL 5-OXOPROLINASE (EUROFUNG)-RELATED"/>
    <property type="match status" value="1"/>
</dbReference>
<dbReference type="EMBL" id="FNPZ01000001">
    <property type="protein sequence ID" value="SDY78744.1"/>
    <property type="molecule type" value="Genomic_DNA"/>
</dbReference>
<dbReference type="InterPro" id="IPR002821">
    <property type="entry name" value="Hydantoinase_A"/>
</dbReference>
<dbReference type="OrthoDB" id="9768323at2"/>